<dbReference type="SUPFAM" id="SSF46785">
    <property type="entry name" value="Winged helix' DNA-binding domain"/>
    <property type="match status" value="1"/>
</dbReference>
<keyword evidence="6" id="KW-1185">Reference proteome</keyword>
<protein>
    <submittedName>
        <fullName evidence="5">DeoR/GlpR family DNA-binding transcription regulator</fullName>
    </submittedName>
</protein>
<evidence type="ECO:0000259" key="4">
    <source>
        <dbReference type="PROSITE" id="PS51000"/>
    </source>
</evidence>
<dbReference type="Pfam" id="PF08220">
    <property type="entry name" value="HTH_DeoR"/>
    <property type="match status" value="1"/>
</dbReference>
<evidence type="ECO:0000313" key="6">
    <source>
        <dbReference type="Proteomes" id="UP001596250"/>
    </source>
</evidence>
<dbReference type="GO" id="GO:0003677">
    <property type="term" value="F:DNA binding"/>
    <property type="evidence" value="ECO:0007669"/>
    <property type="project" value="UniProtKB-KW"/>
</dbReference>
<evidence type="ECO:0000256" key="3">
    <source>
        <dbReference type="ARBA" id="ARBA00023163"/>
    </source>
</evidence>
<dbReference type="PRINTS" id="PR00037">
    <property type="entry name" value="HTHLACR"/>
</dbReference>
<dbReference type="InterPro" id="IPR001034">
    <property type="entry name" value="DeoR_HTH"/>
</dbReference>
<dbReference type="Gene3D" id="3.40.50.1360">
    <property type="match status" value="1"/>
</dbReference>
<gene>
    <name evidence="5" type="ORF">ACFPXP_04325</name>
</gene>
<proteinExistence type="predicted"/>
<accession>A0ABW1IKR5</accession>
<reference evidence="6" key="1">
    <citation type="journal article" date="2019" name="Int. J. Syst. Evol. Microbiol.">
        <title>The Global Catalogue of Microorganisms (GCM) 10K type strain sequencing project: providing services to taxonomists for standard genome sequencing and annotation.</title>
        <authorList>
            <consortium name="The Broad Institute Genomics Platform"/>
            <consortium name="The Broad Institute Genome Sequencing Center for Infectious Disease"/>
            <person name="Wu L."/>
            <person name="Ma J."/>
        </authorList>
    </citation>
    <scope>NUCLEOTIDE SEQUENCE [LARGE SCALE GENOMIC DNA]</scope>
    <source>
        <strain evidence="6">CCM 8749</strain>
    </source>
</reference>
<evidence type="ECO:0000256" key="1">
    <source>
        <dbReference type="ARBA" id="ARBA00023015"/>
    </source>
</evidence>
<dbReference type="PROSITE" id="PS00894">
    <property type="entry name" value="HTH_DEOR_1"/>
    <property type="match status" value="1"/>
</dbReference>
<dbReference type="PANTHER" id="PTHR30363">
    <property type="entry name" value="HTH-TYPE TRANSCRIPTIONAL REGULATOR SRLR-RELATED"/>
    <property type="match status" value="1"/>
</dbReference>
<dbReference type="Gene3D" id="1.10.10.10">
    <property type="entry name" value="Winged helix-like DNA-binding domain superfamily/Winged helix DNA-binding domain"/>
    <property type="match status" value="1"/>
</dbReference>
<dbReference type="InterPro" id="IPR036390">
    <property type="entry name" value="WH_DNA-bd_sf"/>
</dbReference>
<comment type="caution">
    <text evidence="5">The sequence shown here is derived from an EMBL/GenBank/DDBJ whole genome shotgun (WGS) entry which is preliminary data.</text>
</comment>
<evidence type="ECO:0000313" key="5">
    <source>
        <dbReference type="EMBL" id="MFC5985658.1"/>
    </source>
</evidence>
<dbReference type="SUPFAM" id="SSF100950">
    <property type="entry name" value="NagB/RpiA/CoA transferase-like"/>
    <property type="match status" value="1"/>
</dbReference>
<organism evidence="5 6">
    <name type="scientific">Marinicrinis lubricantis</name>
    <dbReference type="NCBI Taxonomy" id="2086470"/>
    <lineage>
        <taxon>Bacteria</taxon>
        <taxon>Bacillati</taxon>
        <taxon>Bacillota</taxon>
        <taxon>Bacilli</taxon>
        <taxon>Bacillales</taxon>
        <taxon>Paenibacillaceae</taxon>
    </lineage>
</organism>
<dbReference type="RefSeq" id="WP_379892719.1">
    <property type="nucleotide sequence ID" value="NZ_CBCSCT010000012.1"/>
</dbReference>
<name>A0ABW1IKR5_9BACL</name>
<dbReference type="InterPro" id="IPR036388">
    <property type="entry name" value="WH-like_DNA-bd_sf"/>
</dbReference>
<dbReference type="Proteomes" id="UP001596250">
    <property type="component" value="Unassembled WGS sequence"/>
</dbReference>
<dbReference type="InterPro" id="IPR037171">
    <property type="entry name" value="NagB/RpiA_transferase-like"/>
</dbReference>
<feature type="domain" description="HTH deoR-type" evidence="4">
    <location>
        <begin position="9"/>
        <end position="64"/>
    </location>
</feature>
<dbReference type="InterPro" id="IPR018356">
    <property type="entry name" value="Tscrpt_reg_HTH_DeoR_CS"/>
</dbReference>
<dbReference type="Pfam" id="PF00455">
    <property type="entry name" value="DeoRC"/>
    <property type="match status" value="1"/>
</dbReference>
<dbReference type="SMART" id="SM00420">
    <property type="entry name" value="HTH_DEOR"/>
    <property type="match status" value="1"/>
</dbReference>
<keyword evidence="3" id="KW-0804">Transcription</keyword>
<dbReference type="InterPro" id="IPR050313">
    <property type="entry name" value="Carb_Metab_HTH_regulators"/>
</dbReference>
<dbReference type="InterPro" id="IPR014036">
    <property type="entry name" value="DeoR-like_C"/>
</dbReference>
<evidence type="ECO:0000256" key="2">
    <source>
        <dbReference type="ARBA" id="ARBA00023125"/>
    </source>
</evidence>
<dbReference type="PANTHER" id="PTHR30363:SF44">
    <property type="entry name" value="AGA OPERON TRANSCRIPTIONAL REPRESSOR-RELATED"/>
    <property type="match status" value="1"/>
</dbReference>
<sequence length="261" mass="28461">MAGPKQSKGDKRRDELLNWLKRHGKITVQQMVDQFDISEATARRDLELLEQTSPVIRTIGGAMYDGLHSVKEYSFQERENISYLEKERIAQVAASLIHEGDVVGISGGTTSFLIARALKEKRNITVVTNAVNIAMELASNPSIQIVVSGGIMRGNSFELCGPLAEKMVEHIHIGKMFIGVDGINELQGLATYSEQEASIARALIQRSTETYAVFDHTKAGKTSLFTIAPLDAICGCITDEALPAALADKLAKLNIGVHLPE</sequence>
<keyword evidence="1" id="KW-0805">Transcription regulation</keyword>
<dbReference type="SMART" id="SM01134">
    <property type="entry name" value="DeoRC"/>
    <property type="match status" value="1"/>
</dbReference>
<dbReference type="PROSITE" id="PS51000">
    <property type="entry name" value="HTH_DEOR_2"/>
    <property type="match status" value="1"/>
</dbReference>
<keyword evidence="2 5" id="KW-0238">DNA-binding</keyword>
<dbReference type="EMBL" id="JBHSQV010000029">
    <property type="protein sequence ID" value="MFC5985658.1"/>
    <property type="molecule type" value="Genomic_DNA"/>
</dbReference>